<name>A0A0A7RV47_9CAUD</name>
<dbReference type="SUPFAM" id="SSF53474">
    <property type="entry name" value="alpha/beta-Hydrolases"/>
    <property type="match status" value="1"/>
</dbReference>
<sequence>MTQPTAWQPPQNVGDVAVTVAQAKAKLKVFSYGAAFKTETSNVYTAEFGTALRTFQQRRNAEIHEGKKPGPVMNTDGVLDWATKKQLGILPEQTAPAPPPVPANRAAALVFRGTGGIIGQDYVSQVCQQVGPMVEEINPEFPASMGGLPPGAPNLPSARQAIDIGYRSGAAWIKANPSRKFVLGGYSLGEIVVAKLLTALFSPGGELAAFRDNYVCSFHIGPPARPLGGAFYGGTAAPGVGIASNRLATDIYAQLGPRACYLCDPEDMYGSIPVPVEGGTGDIMETVYDMVTTLALNDFLNTAAAMLPHILEIAQDAGIFGLLGLGGVGPATGGVGPATGGGGLLGGLLGGGLGGLLGGGMANPAALLANPLAAIPLLLPLFTSALPGLIAGVGGPGTGGALTGPAAAAQAAILGMKFLFAGTRPHIEYHIREVWPGQTYIGLAVQHVRDWVGRELPA</sequence>
<accession>A0A0A7RV47</accession>
<gene>
    <name evidence="1" type="primary">50</name>
    <name evidence="1" type="ORF">FLUFFYNINJA_50</name>
</gene>
<evidence type="ECO:0000313" key="1">
    <source>
        <dbReference type="EMBL" id="AJA43159.1"/>
    </source>
</evidence>
<dbReference type="SMR" id="A0A0A7RV47"/>
<organism evidence="1 2">
    <name type="scientific">Mycobacterium phage FluffyNinja</name>
    <dbReference type="NCBI Taxonomy" id="1567469"/>
    <lineage>
        <taxon>Viruses</taxon>
        <taxon>Duplodnaviria</taxon>
        <taxon>Heunggongvirae</taxon>
        <taxon>Uroviricota</taxon>
        <taxon>Caudoviricetes</taxon>
        <taxon>Bclasvirinae</taxon>
        <taxon>Pegunavirus</taxon>
        <taxon>Pegunavirus soto</taxon>
    </lineage>
</organism>
<dbReference type="Proteomes" id="UP000031080">
    <property type="component" value="Segment"/>
</dbReference>
<proteinExistence type="predicted"/>
<evidence type="ECO:0000313" key="2">
    <source>
        <dbReference type="Proteomes" id="UP000031080"/>
    </source>
</evidence>
<dbReference type="EMBL" id="KP027197">
    <property type="protein sequence ID" value="AJA43159.1"/>
    <property type="molecule type" value="Genomic_DNA"/>
</dbReference>
<dbReference type="Gene3D" id="3.40.50.1820">
    <property type="entry name" value="alpha/beta hydrolase"/>
    <property type="match status" value="1"/>
</dbReference>
<protein>
    <submittedName>
        <fullName evidence="1">Lysin B</fullName>
    </submittedName>
</protein>
<dbReference type="InterPro" id="IPR029058">
    <property type="entry name" value="AB_hydrolase_fold"/>
</dbReference>
<reference evidence="1 2" key="1">
    <citation type="submission" date="2014-10" db="EMBL/GenBank/DDBJ databases">
        <authorList>
            <person name="Li A."/>
            <person name="Coughlin E."/>
            <person name="Boyle M."/>
            <person name="Pope W.H."/>
            <person name="Russell D.A."/>
            <person name="Bowman C.A."/>
            <person name="Jacobs-Sera D."/>
            <person name="Hendrix R.W."/>
            <person name="Hatfull G.F."/>
        </authorList>
    </citation>
    <scope>NUCLEOTIDE SEQUENCE [LARGE SCALE GENOMIC DNA]</scope>
</reference>